<sequence length="379" mass="43749">MAVVKDHSTGKRKQLLSEFPRKFPNSIEVEEWLFEQGIYAKSRKCPAGIPMTKMLIKKKEDQKQLVWKCTHRPMATCRRAQKSIRDGSFFSGLKIGMHQVLGIIFLYLYKLEFQGIKELAGVSAPTIRSVIHLLYRLMNADIKEEDVSIGGIDKDGNRIIVEVDESKFGKRKNHKGHAVEGVWVVGGVEHTPERKIFVTTVEDRKKDTLHLILSNYIKEGSEIRTDCWKGYCGLSRIPGKRYRHRTVNHAKEFKTAAGVHTNTIEGTWNGIKSMIRARHRTAPTMKYRLAEFIFRRKHAGDLWAGIIKALKEVSFDKVTSSQCVEEEFIYTEVKRQRDDLDHDDSQFNNDTQWVTDTEDDDDQSGSYTTNSRRKRSRNQ</sequence>
<keyword evidence="5" id="KW-1185">Reference proteome</keyword>
<evidence type="ECO:0000313" key="5">
    <source>
        <dbReference type="Proteomes" id="UP000027586"/>
    </source>
</evidence>
<dbReference type="SMART" id="SM01126">
    <property type="entry name" value="DDE_Tnp_IS1595"/>
    <property type="match status" value="1"/>
</dbReference>
<keyword evidence="2" id="KW-1133">Transmembrane helix</keyword>
<comment type="caution">
    <text evidence="4">The sequence shown here is derived from an EMBL/GenBank/DDBJ whole genome shotgun (WGS) entry which is preliminary data.</text>
</comment>
<evidence type="ECO:0000256" key="1">
    <source>
        <dbReference type="SAM" id="MobiDB-lite"/>
    </source>
</evidence>
<evidence type="ECO:0000313" key="4">
    <source>
        <dbReference type="EMBL" id="CDH61071.1"/>
    </source>
</evidence>
<feature type="region of interest" description="Disordered" evidence="1">
    <location>
        <begin position="340"/>
        <end position="379"/>
    </location>
</feature>
<dbReference type="Pfam" id="PF12762">
    <property type="entry name" value="DDE_Tnp_IS1595"/>
    <property type="match status" value="1"/>
</dbReference>
<keyword evidence="2" id="KW-0812">Transmembrane</keyword>
<gene>
    <name evidence="4" type="ORF">LCOR_11846.1</name>
</gene>
<evidence type="ECO:0000259" key="3">
    <source>
        <dbReference type="SMART" id="SM01126"/>
    </source>
</evidence>
<dbReference type="InterPro" id="IPR024445">
    <property type="entry name" value="Tnp_ISXO2-like"/>
</dbReference>
<feature type="compositionally biased region" description="Polar residues" evidence="1">
    <location>
        <begin position="346"/>
        <end position="355"/>
    </location>
</feature>
<dbReference type="Proteomes" id="UP000027586">
    <property type="component" value="Unassembled WGS sequence"/>
</dbReference>
<keyword evidence="2" id="KW-0472">Membrane</keyword>
<accession>A0A068SIA5</accession>
<dbReference type="AlphaFoldDB" id="A0A068SIA5"/>
<protein>
    <recommendedName>
        <fullName evidence="3">ISXO2-like transposase domain-containing protein</fullName>
    </recommendedName>
</protein>
<dbReference type="NCBIfam" id="NF033547">
    <property type="entry name" value="transpos_IS1595"/>
    <property type="match status" value="1"/>
</dbReference>
<organism evidence="4 5">
    <name type="scientific">Lichtheimia corymbifera JMRC:FSU:9682</name>
    <dbReference type="NCBI Taxonomy" id="1263082"/>
    <lineage>
        <taxon>Eukaryota</taxon>
        <taxon>Fungi</taxon>
        <taxon>Fungi incertae sedis</taxon>
        <taxon>Mucoromycota</taxon>
        <taxon>Mucoromycotina</taxon>
        <taxon>Mucoromycetes</taxon>
        <taxon>Mucorales</taxon>
        <taxon>Lichtheimiaceae</taxon>
        <taxon>Lichtheimia</taxon>
    </lineage>
</organism>
<dbReference type="VEuPathDB" id="FungiDB:LCOR_11846.1"/>
<dbReference type="PANTHER" id="PTHR47163:SF2">
    <property type="entry name" value="SI:DKEY-17M8.2"/>
    <property type="match status" value="1"/>
</dbReference>
<dbReference type="OrthoDB" id="5598606at2759"/>
<evidence type="ECO:0000256" key="2">
    <source>
        <dbReference type="SAM" id="Phobius"/>
    </source>
</evidence>
<proteinExistence type="predicted"/>
<feature type="transmembrane region" description="Helical" evidence="2">
    <location>
        <begin position="88"/>
        <end position="109"/>
    </location>
</feature>
<dbReference type="EMBL" id="CBTN010000129">
    <property type="protein sequence ID" value="CDH61071.1"/>
    <property type="molecule type" value="Genomic_DNA"/>
</dbReference>
<feature type="domain" description="ISXO2-like transposase" evidence="3">
    <location>
        <begin position="160"/>
        <end position="297"/>
    </location>
</feature>
<reference evidence="4" key="1">
    <citation type="submission" date="2013-08" db="EMBL/GenBank/DDBJ databases">
        <title>Gene expansion shapes genome architecture in the human pathogen Lichtheimia corymbifera: an evolutionary genomics analysis in the ancient terrestrial Mucorales (Mucoromycotina).</title>
        <authorList>
            <person name="Schwartze V.U."/>
            <person name="Winter S."/>
            <person name="Shelest E."/>
            <person name="Marcet-Houben M."/>
            <person name="Horn F."/>
            <person name="Wehner S."/>
            <person name="Hoffmann K."/>
            <person name="Riege K."/>
            <person name="Sammeth M."/>
            <person name="Nowrousian M."/>
            <person name="Valiante V."/>
            <person name="Linde J."/>
            <person name="Jacobsen I.D."/>
            <person name="Marz M."/>
            <person name="Brakhage A.A."/>
            <person name="Gabaldon T."/>
            <person name="Bocker S."/>
            <person name="Voigt K."/>
        </authorList>
    </citation>
    <scope>NUCLEOTIDE SEQUENCE [LARGE SCALE GENOMIC DNA]</scope>
    <source>
        <strain evidence="4">FSU 9682</strain>
    </source>
</reference>
<name>A0A068SIA5_9FUNG</name>
<dbReference type="InterPro" id="IPR053164">
    <property type="entry name" value="IS1016-like_transposase"/>
</dbReference>
<dbReference type="PANTHER" id="PTHR47163">
    <property type="entry name" value="DDE_TNP_IS1595 DOMAIN-CONTAINING PROTEIN"/>
    <property type="match status" value="1"/>
</dbReference>
<dbReference type="STRING" id="1263082.A0A068SIA5"/>